<gene>
    <name evidence="1" type="ORF">PRUPE_8G029700</name>
</gene>
<evidence type="ECO:0000313" key="2">
    <source>
        <dbReference type="Proteomes" id="UP000006882"/>
    </source>
</evidence>
<dbReference type="Proteomes" id="UP000006882">
    <property type="component" value="Chromosome G8"/>
</dbReference>
<name>A0A251MS18_PRUPE</name>
<dbReference type="Gramene" id="ONH90011">
    <property type="protein sequence ID" value="ONH90011"/>
    <property type="gene ID" value="PRUPE_8G029700"/>
</dbReference>
<sequence length="77" mass="8926">MASITFTNPLCLHSTCHNNQAYLVSFTHQAHPYVTINKCINSHVFNTHTFNWFLLVSIVFCRIIRSKRRILSINGSF</sequence>
<evidence type="ECO:0000313" key="1">
    <source>
        <dbReference type="EMBL" id="ONH90011.1"/>
    </source>
</evidence>
<keyword evidence="2" id="KW-1185">Reference proteome</keyword>
<reference evidence="1 2" key="1">
    <citation type="journal article" date="2013" name="Nat. Genet.">
        <title>The high-quality draft genome of peach (Prunus persica) identifies unique patterns of genetic diversity, domestication and genome evolution.</title>
        <authorList>
            <consortium name="International Peach Genome Initiative"/>
            <person name="Verde I."/>
            <person name="Abbott A.G."/>
            <person name="Scalabrin S."/>
            <person name="Jung S."/>
            <person name="Shu S."/>
            <person name="Marroni F."/>
            <person name="Zhebentyayeva T."/>
            <person name="Dettori M.T."/>
            <person name="Grimwood J."/>
            <person name="Cattonaro F."/>
            <person name="Zuccolo A."/>
            <person name="Rossini L."/>
            <person name="Jenkins J."/>
            <person name="Vendramin E."/>
            <person name="Meisel L.A."/>
            <person name="Decroocq V."/>
            <person name="Sosinski B."/>
            <person name="Prochnik S."/>
            <person name="Mitros T."/>
            <person name="Policriti A."/>
            <person name="Cipriani G."/>
            <person name="Dondini L."/>
            <person name="Ficklin S."/>
            <person name="Goodstein D.M."/>
            <person name="Xuan P."/>
            <person name="Del Fabbro C."/>
            <person name="Aramini V."/>
            <person name="Copetti D."/>
            <person name="Gonzalez S."/>
            <person name="Horner D.S."/>
            <person name="Falchi R."/>
            <person name="Lucas S."/>
            <person name="Mica E."/>
            <person name="Maldonado J."/>
            <person name="Lazzari B."/>
            <person name="Bielenberg D."/>
            <person name="Pirona R."/>
            <person name="Miculan M."/>
            <person name="Barakat A."/>
            <person name="Testolin R."/>
            <person name="Stella A."/>
            <person name="Tartarini S."/>
            <person name="Tonutti P."/>
            <person name="Arus P."/>
            <person name="Orellana A."/>
            <person name="Wells C."/>
            <person name="Main D."/>
            <person name="Vizzotto G."/>
            <person name="Silva H."/>
            <person name="Salamini F."/>
            <person name="Schmutz J."/>
            <person name="Morgante M."/>
            <person name="Rokhsar D.S."/>
        </authorList>
    </citation>
    <scope>NUCLEOTIDE SEQUENCE [LARGE SCALE GENOMIC DNA]</scope>
    <source>
        <strain evidence="2">cv. Nemared</strain>
    </source>
</reference>
<accession>A0A251MS18</accession>
<dbReference type="AlphaFoldDB" id="A0A251MS18"/>
<organism evidence="1 2">
    <name type="scientific">Prunus persica</name>
    <name type="common">Peach</name>
    <name type="synonym">Amygdalus persica</name>
    <dbReference type="NCBI Taxonomy" id="3760"/>
    <lineage>
        <taxon>Eukaryota</taxon>
        <taxon>Viridiplantae</taxon>
        <taxon>Streptophyta</taxon>
        <taxon>Embryophyta</taxon>
        <taxon>Tracheophyta</taxon>
        <taxon>Spermatophyta</taxon>
        <taxon>Magnoliopsida</taxon>
        <taxon>eudicotyledons</taxon>
        <taxon>Gunneridae</taxon>
        <taxon>Pentapetalae</taxon>
        <taxon>rosids</taxon>
        <taxon>fabids</taxon>
        <taxon>Rosales</taxon>
        <taxon>Rosaceae</taxon>
        <taxon>Amygdaloideae</taxon>
        <taxon>Amygdaleae</taxon>
        <taxon>Prunus</taxon>
    </lineage>
</organism>
<protein>
    <submittedName>
        <fullName evidence="1">Uncharacterized protein</fullName>
    </submittedName>
</protein>
<dbReference type="EMBL" id="CM007658">
    <property type="protein sequence ID" value="ONH90011.1"/>
    <property type="molecule type" value="Genomic_DNA"/>
</dbReference>
<proteinExistence type="predicted"/>